<protein>
    <submittedName>
        <fullName evidence="1">Uncharacterized protein</fullName>
    </submittedName>
</protein>
<proteinExistence type="predicted"/>
<sequence>MAPFLCESQTSLEFQIRSVCSAGLWMILVLSQSKMCFFNLQWSAIITGKFKISDSGLLQTENHFMEWERAKIICMENSKHQSWIMEAVEIRKQAHTAMNWGKRGFQLSFTWNDILQ</sequence>
<dbReference type="EMBL" id="JAHRIP010060606">
    <property type="protein sequence ID" value="MEQ2304937.1"/>
    <property type="molecule type" value="Genomic_DNA"/>
</dbReference>
<name>A0ABV0ZGN9_9TELE</name>
<evidence type="ECO:0000313" key="1">
    <source>
        <dbReference type="EMBL" id="MEQ2304937.1"/>
    </source>
</evidence>
<reference evidence="1 2" key="1">
    <citation type="submission" date="2021-06" db="EMBL/GenBank/DDBJ databases">
        <authorList>
            <person name="Palmer J.M."/>
        </authorList>
    </citation>
    <scope>NUCLEOTIDE SEQUENCE [LARGE SCALE GENOMIC DNA]</scope>
    <source>
        <strain evidence="1 2">AS_MEX2019</strain>
        <tissue evidence="1">Muscle</tissue>
    </source>
</reference>
<dbReference type="Proteomes" id="UP001469553">
    <property type="component" value="Unassembled WGS sequence"/>
</dbReference>
<keyword evidence="2" id="KW-1185">Reference proteome</keyword>
<organism evidence="1 2">
    <name type="scientific">Ameca splendens</name>
    <dbReference type="NCBI Taxonomy" id="208324"/>
    <lineage>
        <taxon>Eukaryota</taxon>
        <taxon>Metazoa</taxon>
        <taxon>Chordata</taxon>
        <taxon>Craniata</taxon>
        <taxon>Vertebrata</taxon>
        <taxon>Euteleostomi</taxon>
        <taxon>Actinopterygii</taxon>
        <taxon>Neopterygii</taxon>
        <taxon>Teleostei</taxon>
        <taxon>Neoteleostei</taxon>
        <taxon>Acanthomorphata</taxon>
        <taxon>Ovalentaria</taxon>
        <taxon>Atherinomorphae</taxon>
        <taxon>Cyprinodontiformes</taxon>
        <taxon>Goodeidae</taxon>
        <taxon>Ameca</taxon>
    </lineage>
</organism>
<evidence type="ECO:0000313" key="2">
    <source>
        <dbReference type="Proteomes" id="UP001469553"/>
    </source>
</evidence>
<gene>
    <name evidence="1" type="ORF">AMECASPLE_032347</name>
</gene>
<comment type="caution">
    <text evidence="1">The sequence shown here is derived from an EMBL/GenBank/DDBJ whole genome shotgun (WGS) entry which is preliminary data.</text>
</comment>
<accession>A0ABV0ZGN9</accession>